<dbReference type="EMBL" id="JBHLUX010000017">
    <property type="protein sequence ID" value="MFC0470058.1"/>
    <property type="molecule type" value="Genomic_DNA"/>
</dbReference>
<sequence length="311" mass="36725">MKKPSLEVHIPISPNQHFFTMNHYLLESFKVFAGDIYENTKFVFTVGSSEPWRDLSNELNWAKDYNVEWRWIDPKTFNKYSYFATAVERFKYKFESDMVLMLDADTMITGSLDQLIQHSYESNIFTGRLTPRSPFRTLKKPDYEWWKKVFNEASIEAKKKGEKGTKKYNGSNYHFFIPYFNHGVLLAPSSEMSKVGSTIYDEMEAVVRVKETVYKCQIGVCLAIMRHGILYQKLPKKFNFTFNFDQYRLIPDDDLQDVRICHYAGRGPIQKRVYFQDSDSVENMIKENFPHSCDQFFQRKVQAVHNSIKNL</sequence>
<dbReference type="Gene3D" id="3.90.550.10">
    <property type="entry name" value="Spore Coat Polysaccharide Biosynthesis Protein SpsA, Chain A"/>
    <property type="match status" value="1"/>
</dbReference>
<organism evidence="1 2">
    <name type="scientific">Halalkalibacter kiskunsagensis</name>
    <dbReference type="NCBI Taxonomy" id="1548599"/>
    <lineage>
        <taxon>Bacteria</taxon>
        <taxon>Bacillati</taxon>
        <taxon>Bacillota</taxon>
        <taxon>Bacilli</taxon>
        <taxon>Bacillales</taxon>
        <taxon>Bacillaceae</taxon>
        <taxon>Halalkalibacter</taxon>
    </lineage>
</organism>
<evidence type="ECO:0000313" key="2">
    <source>
        <dbReference type="Proteomes" id="UP001589838"/>
    </source>
</evidence>
<evidence type="ECO:0000313" key="1">
    <source>
        <dbReference type="EMBL" id="MFC0470058.1"/>
    </source>
</evidence>
<gene>
    <name evidence="1" type="ORF">ACFFHM_05850</name>
</gene>
<proteinExistence type="predicted"/>
<protein>
    <recommendedName>
        <fullName evidence="3">Nucleotide-diphospho-sugar transferase domain-containing protein</fullName>
    </recommendedName>
</protein>
<reference evidence="1 2" key="1">
    <citation type="submission" date="2024-09" db="EMBL/GenBank/DDBJ databases">
        <authorList>
            <person name="Sun Q."/>
            <person name="Mori K."/>
        </authorList>
    </citation>
    <scope>NUCLEOTIDE SEQUENCE [LARGE SCALE GENOMIC DNA]</scope>
    <source>
        <strain evidence="1 2">NCAIM B.02610</strain>
    </source>
</reference>
<dbReference type="SUPFAM" id="SSF53448">
    <property type="entry name" value="Nucleotide-diphospho-sugar transferases"/>
    <property type="match status" value="1"/>
</dbReference>
<accession>A0ABV6K9S1</accession>
<comment type="caution">
    <text evidence="1">The sequence shown here is derived from an EMBL/GenBank/DDBJ whole genome shotgun (WGS) entry which is preliminary data.</text>
</comment>
<dbReference type="InterPro" id="IPR029044">
    <property type="entry name" value="Nucleotide-diphossugar_trans"/>
</dbReference>
<dbReference type="RefSeq" id="WP_335961329.1">
    <property type="nucleotide sequence ID" value="NZ_JAXBLX010000016.1"/>
</dbReference>
<keyword evidence="2" id="KW-1185">Reference proteome</keyword>
<dbReference type="Proteomes" id="UP001589838">
    <property type="component" value="Unassembled WGS sequence"/>
</dbReference>
<name>A0ABV6K9S1_9BACI</name>
<evidence type="ECO:0008006" key="3">
    <source>
        <dbReference type="Google" id="ProtNLM"/>
    </source>
</evidence>